<keyword evidence="2" id="KW-1185">Reference proteome</keyword>
<dbReference type="InterPro" id="IPR037365">
    <property type="entry name" value="Slowmo/Ups"/>
</dbReference>
<dbReference type="Pfam" id="PF04707">
    <property type="entry name" value="PRELI"/>
    <property type="match status" value="1"/>
</dbReference>
<dbReference type="GO" id="GO:0005758">
    <property type="term" value="C:mitochondrial intermembrane space"/>
    <property type="evidence" value="ECO:0007669"/>
    <property type="project" value="InterPro"/>
</dbReference>
<organism evidence="2 3">
    <name type="scientific">Angiostrongylus cantonensis</name>
    <name type="common">Rat lungworm</name>
    <dbReference type="NCBI Taxonomy" id="6313"/>
    <lineage>
        <taxon>Eukaryota</taxon>
        <taxon>Metazoa</taxon>
        <taxon>Ecdysozoa</taxon>
        <taxon>Nematoda</taxon>
        <taxon>Chromadorea</taxon>
        <taxon>Rhabditida</taxon>
        <taxon>Rhabditina</taxon>
        <taxon>Rhabditomorpha</taxon>
        <taxon>Strongyloidea</taxon>
        <taxon>Metastrongylidae</taxon>
        <taxon>Angiostrongylus</taxon>
    </lineage>
</organism>
<dbReference type="Proteomes" id="UP000035642">
    <property type="component" value="Unassembled WGS sequence"/>
</dbReference>
<evidence type="ECO:0000313" key="3">
    <source>
        <dbReference type="WBParaSite" id="ACAC_0000701501-mRNA-1"/>
    </source>
</evidence>
<reference evidence="3" key="2">
    <citation type="submission" date="2017-02" db="UniProtKB">
        <authorList>
            <consortium name="WormBaseParasite"/>
        </authorList>
    </citation>
    <scope>IDENTIFICATION</scope>
</reference>
<dbReference type="InterPro" id="IPR006797">
    <property type="entry name" value="PRELI/MSF1_dom"/>
</dbReference>
<dbReference type="WBParaSite" id="ACAC_0000701501-mRNA-1">
    <property type="protein sequence ID" value="ACAC_0000701501-mRNA-1"/>
    <property type="gene ID" value="ACAC_0000701501"/>
</dbReference>
<reference evidence="2" key="1">
    <citation type="submission" date="2012-09" db="EMBL/GenBank/DDBJ databases">
        <authorList>
            <person name="Martin A.A."/>
        </authorList>
    </citation>
    <scope>NUCLEOTIDE SEQUENCE</scope>
</reference>
<protein>
    <submittedName>
        <fullName evidence="3">PRELI/MSF1 domain-containing protein</fullName>
    </submittedName>
</protein>
<dbReference type="PANTHER" id="PTHR11158">
    <property type="entry name" value="MSF1/PX19 RELATED"/>
    <property type="match status" value="1"/>
</dbReference>
<dbReference type="PROSITE" id="PS50904">
    <property type="entry name" value="PRELI_MSF1"/>
    <property type="match status" value="1"/>
</dbReference>
<proteinExistence type="predicted"/>
<sequence>MKIWNSEHVFEYVAISFSENKFSTSVIGRMFSHDWETVVTAAWRKYPNPMNQGVTGMDVMRQTLRAGKIMSERIIQSHFHIPSWVTKLTGFSGTQYSHEYTVIDPEARTMSLTTRNLNCCHFLQVDEKLTYTPLPDDPTKTILRQEASVAITLPAFADYCEKTFIGVYSSNAAKGRKGVEWVIDQLKKEYADISTKVSAEVHEMQEKVLNAFKGSGSSTTPMSP</sequence>
<feature type="domain" description="PRELI/MSF1" evidence="1">
    <location>
        <begin position="20"/>
        <end position="191"/>
    </location>
</feature>
<evidence type="ECO:0000259" key="1">
    <source>
        <dbReference type="PROSITE" id="PS50904"/>
    </source>
</evidence>
<dbReference type="STRING" id="6313.A0A0K0D9Z2"/>
<name>A0A0K0D9Z2_ANGCA</name>
<accession>A0A0K0D9Z2</accession>
<dbReference type="AlphaFoldDB" id="A0A0K0D9Z2"/>
<evidence type="ECO:0000313" key="2">
    <source>
        <dbReference type="Proteomes" id="UP000035642"/>
    </source>
</evidence>